<gene>
    <name evidence="3" type="ORF">HF327_021350</name>
</gene>
<evidence type="ECO:0000313" key="3">
    <source>
        <dbReference type="EMBL" id="MBI1627020.1"/>
    </source>
</evidence>
<dbReference type="SMART" id="SM00493">
    <property type="entry name" value="TOPRIM"/>
    <property type="match status" value="1"/>
</dbReference>
<feature type="compositionally biased region" description="Polar residues" evidence="1">
    <location>
        <begin position="1"/>
        <end position="29"/>
    </location>
</feature>
<sequence>MSTKENAQPHNNAELSADSNSANRTSYKPLTSRESHSLRALPQFDGWIAEQFAKAIEAAGLVAPDTIHADGTLHRFSATGRKSDKAGWYVLHCDGLPAGVFGHWRTGLVETWCSKPQQKLSAQERAELRHHVQHAKEQRNRQQVLRQQEAQQKAIARWEAAKPTHWHTYTIAKGIQTTGLRAEPDRTLLVPMRDVFGVLHSLQTITDDGSKRFLAGGRVHGCFHSIGLPGRALVVCEGMATAQSIHACTGLAVAAAFSAGNLAPVARELRQHYPHKQLLIAADDDHATEGNPGLTAARAAALAVGGDVVVPHFPSERPSKATDFNDLFSLAGADAVRACFAEVLES</sequence>
<dbReference type="InterPro" id="IPR006171">
    <property type="entry name" value="TOPRIM_dom"/>
</dbReference>
<name>A0A843BCM8_9BURK</name>
<dbReference type="InterPro" id="IPR034154">
    <property type="entry name" value="TOPRIM_DnaG/twinkle"/>
</dbReference>
<dbReference type="RefSeq" id="WP_198462364.1">
    <property type="nucleotide sequence ID" value="NZ_JABBCQ020000034.1"/>
</dbReference>
<dbReference type="CDD" id="cd01029">
    <property type="entry name" value="TOPRIM_primases"/>
    <property type="match status" value="1"/>
</dbReference>
<keyword evidence="4" id="KW-1185">Reference proteome</keyword>
<evidence type="ECO:0000259" key="2">
    <source>
        <dbReference type="SMART" id="SM00493"/>
    </source>
</evidence>
<organism evidence="3 4">
    <name type="scientific">Comamonas suwonensis</name>
    <dbReference type="NCBI Taxonomy" id="2606214"/>
    <lineage>
        <taxon>Bacteria</taxon>
        <taxon>Pseudomonadati</taxon>
        <taxon>Pseudomonadota</taxon>
        <taxon>Betaproteobacteria</taxon>
        <taxon>Burkholderiales</taxon>
        <taxon>Comamonadaceae</taxon>
        <taxon>Comamonas</taxon>
    </lineage>
</organism>
<reference evidence="3" key="1">
    <citation type="submission" date="2020-12" db="EMBL/GenBank/DDBJ databases">
        <title>Comamonas sp. nov., isolated from stream water.</title>
        <authorList>
            <person name="Park K.-H."/>
        </authorList>
    </citation>
    <scope>NUCLEOTIDE SEQUENCE</scope>
    <source>
        <strain evidence="3">EJ-4</strain>
    </source>
</reference>
<dbReference type="EMBL" id="JABBCQ020000034">
    <property type="protein sequence ID" value="MBI1627020.1"/>
    <property type="molecule type" value="Genomic_DNA"/>
</dbReference>
<evidence type="ECO:0000256" key="1">
    <source>
        <dbReference type="SAM" id="MobiDB-lite"/>
    </source>
</evidence>
<dbReference type="AlphaFoldDB" id="A0A843BCM8"/>
<evidence type="ECO:0000313" key="4">
    <source>
        <dbReference type="Proteomes" id="UP000530032"/>
    </source>
</evidence>
<comment type="caution">
    <text evidence="3">The sequence shown here is derived from an EMBL/GenBank/DDBJ whole genome shotgun (WGS) entry which is preliminary data.</text>
</comment>
<proteinExistence type="predicted"/>
<dbReference type="Pfam" id="PF13362">
    <property type="entry name" value="Toprim_3"/>
    <property type="match status" value="1"/>
</dbReference>
<protein>
    <submittedName>
        <fullName evidence="3">Toprim domain-containing protein</fullName>
    </submittedName>
</protein>
<accession>A0A843BCM8</accession>
<feature type="region of interest" description="Disordered" evidence="1">
    <location>
        <begin position="1"/>
        <end position="34"/>
    </location>
</feature>
<dbReference type="Proteomes" id="UP000530032">
    <property type="component" value="Unassembled WGS sequence"/>
</dbReference>
<feature type="domain" description="Toprim" evidence="2">
    <location>
        <begin position="231"/>
        <end position="309"/>
    </location>
</feature>